<organism evidence="1 2">
    <name type="scientific">Halorubrum laminariae</name>
    <dbReference type="NCBI Taxonomy" id="1433523"/>
    <lineage>
        <taxon>Archaea</taxon>
        <taxon>Methanobacteriati</taxon>
        <taxon>Methanobacteriota</taxon>
        <taxon>Stenosarchaea group</taxon>
        <taxon>Halobacteria</taxon>
        <taxon>Halobacteriales</taxon>
        <taxon>Haloferacaceae</taxon>
        <taxon>Halorubrum</taxon>
    </lineage>
</organism>
<dbReference type="RefSeq" id="WP_256397099.1">
    <property type="nucleotide sequence ID" value="NZ_JANHDL010000004.1"/>
</dbReference>
<evidence type="ECO:0000313" key="2">
    <source>
        <dbReference type="Proteomes" id="UP001597185"/>
    </source>
</evidence>
<protein>
    <submittedName>
        <fullName evidence="1">Uncharacterized protein</fullName>
    </submittedName>
</protein>
<accession>A0ABD6BYE3</accession>
<dbReference type="AlphaFoldDB" id="A0ABD6BYE3"/>
<keyword evidence="2" id="KW-1185">Reference proteome</keyword>
<reference evidence="1 2" key="1">
    <citation type="journal article" date="2019" name="Int. J. Syst. Evol. Microbiol.">
        <title>The Global Catalogue of Microorganisms (GCM) 10K type strain sequencing project: providing services to taxonomists for standard genome sequencing and annotation.</title>
        <authorList>
            <consortium name="The Broad Institute Genomics Platform"/>
            <consortium name="The Broad Institute Genome Sequencing Center for Infectious Disease"/>
            <person name="Wu L."/>
            <person name="Ma J."/>
        </authorList>
    </citation>
    <scope>NUCLEOTIDE SEQUENCE [LARGE SCALE GENOMIC DNA]</scope>
    <source>
        <strain evidence="1 2">CGMCC 1.12689</strain>
    </source>
</reference>
<gene>
    <name evidence="1" type="ORF">ACFR9T_05755</name>
</gene>
<proteinExistence type="predicted"/>
<dbReference type="Proteomes" id="UP001597185">
    <property type="component" value="Unassembled WGS sequence"/>
</dbReference>
<name>A0ABD6BYE3_9EURY</name>
<dbReference type="EMBL" id="JBHUDB010000002">
    <property type="protein sequence ID" value="MFD1570091.1"/>
    <property type="molecule type" value="Genomic_DNA"/>
</dbReference>
<comment type="caution">
    <text evidence="1">The sequence shown here is derived from an EMBL/GenBank/DDBJ whole genome shotgun (WGS) entry which is preliminary data.</text>
</comment>
<evidence type="ECO:0000313" key="1">
    <source>
        <dbReference type="EMBL" id="MFD1570091.1"/>
    </source>
</evidence>
<sequence length="108" mass="12033">MHNGVYTDIDEFTEAVDESSEIHRDLDLQGAPMNRTIGTLIEMNDEFDLLTVVTSHRHDLPYPTGADFNVSSVHEFADLIEKLGGSCICTEDIEQNDDGSAQVGYHFD</sequence>